<evidence type="ECO:0000256" key="2">
    <source>
        <dbReference type="ARBA" id="ARBA00022801"/>
    </source>
</evidence>
<evidence type="ECO:0008006" key="5">
    <source>
        <dbReference type="Google" id="ProtNLM"/>
    </source>
</evidence>
<dbReference type="Gene3D" id="3.40.50.850">
    <property type="entry name" value="Isochorismatase-like"/>
    <property type="match status" value="1"/>
</dbReference>
<dbReference type="EMBL" id="VUAA01000027">
    <property type="protein sequence ID" value="KAA1253134.1"/>
    <property type="molecule type" value="Genomic_DNA"/>
</dbReference>
<dbReference type="InterPro" id="IPR036380">
    <property type="entry name" value="Isochorismatase-like_sf"/>
</dbReference>
<dbReference type="PANTHER" id="PTHR11080">
    <property type="entry name" value="PYRAZINAMIDASE/NICOTINAMIDASE"/>
    <property type="match status" value="1"/>
</dbReference>
<evidence type="ECO:0000313" key="4">
    <source>
        <dbReference type="Proteomes" id="UP000323225"/>
    </source>
</evidence>
<evidence type="ECO:0000256" key="1">
    <source>
        <dbReference type="ARBA" id="ARBA00006336"/>
    </source>
</evidence>
<proteinExistence type="inferred from homology"/>
<dbReference type="SUPFAM" id="SSF52499">
    <property type="entry name" value="Isochorismatase-like hydrolases"/>
    <property type="match status" value="1"/>
</dbReference>
<comment type="similarity">
    <text evidence="1">Belongs to the isochorismatase family.</text>
</comment>
<accession>A0A5B1C0Z4</accession>
<keyword evidence="2" id="KW-0378">Hydrolase</keyword>
<dbReference type="GO" id="GO:0016787">
    <property type="term" value="F:hydrolase activity"/>
    <property type="evidence" value="ECO:0007669"/>
    <property type="project" value="UniProtKB-KW"/>
</dbReference>
<protein>
    <recommendedName>
        <fullName evidence="5">Nicotinamidase</fullName>
    </recommendedName>
</protein>
<dbReference type="AlphaFoldDB" id="A0A5B1C0Z4"/>
<evidence type="ECO:0000313" key="3">
    <source>
        <dbReference type="EMBL" id="KAA1253134.1"/>
    </source>
</evidence>
<organism evidence="3 4">
    <name type="scientific">Vibrio cholerae</name>
    <dbReference type="NCBI Taxonomy" id="666"/>
    <lineage>
        <taxon>Bacteria</taxon>
        <taxon>Pseudomonadati</taxon>
        <taxon>Pseudomonadota</taxon>
        <taxon>Gammaproteobacteria</taxon>
        <taxon>Vibrionales</taxon>
        <taxon>Vibrionaceae</taxon>
        <taxon>Vibrio</taxon>
    </lineage>
</organism>
<comment type="caution">
    <text evidence="3">The sequence shown here is derived from an EMBL/GenBank/DDBJ whole genome shotgun (WGS) entry which is preliminary data.</text>
</comment>
<reference evidence="3 4" key="1">
    <citation type="submission" date="2019-09" db="EMBL/GenBank/DDBJ databases">
        <authorList>
            <person name="Kritzky A."/>
            <person name="Schelkanova E.Y."/>
            <person name="Alkhova Z.V."/>
            <person name="Smirnova N.I."/>
        </authorList>
    </citation>
    <scope>NUCLEOTIDE SEQUENCE [LARGE SCALE GENOMIC DNA]</scope>
    <source>
        <strain evidence="3 4">M1526</strain>
    </source>
</reference>
<sequence>MENKTLLLIIDAQNDFFDIPESVLKYRPTLPVPGSWSDAQRLSDFIKSEKFNIDSVFATFDTHSEYDISHCSYWIDSETGENPHPFTEITLDSFISGKHTTSDPALKEHAQMYLQSLKDNGKPNHFLFPNHCIPGTEGYEIVAPVAEALAEWSQAKENKAIERFNKGENPNYEFFGPFESQVVVEHDDETKLKVDVIKNMVDNFDSILVSGQALSHCVGTGLKQIIDCIESNYSEDEAKYHISKISLLANTTSPVGGFEQVGTEIIEFLKHKGVQITDV</sequence>
<dbReference type="Proteomes" id="UP000323225">
    <property type="component" value="Unassembled WGS sequence"/>
</dbReference>
<gene>
    <name evidence="3" type="ORF">F0M16_19040</name>
</gene>
<name>A0A5B1C0Z4_VIBCL</name>
<dbReference type="InterPro" id="IPR052347">
    <property type="entry name" value="Isochorismatase_Nicotinamidase"/>
</dbReference>
<dbReference type="PANTHER" id="PTHR11080:SF2">
    <property type="entry name" value="LD05707P"/>
    <property type="match status" value="1"/>
</dbReference>